<keyword evidence="8" id="KW-1185">Reference proteome</keyword>
<dbReference type="InterPro" id="IPR049900">
    <property type="entry name" value="PKS_mFAS_DH"/>
</dbReference>
<dbReference type="VEuPathDB" id="FungiDB:MAPG_07838"/>
<dbReference type="PANTHER" id="PTHR43775">
    <property type="entry name" value="FATTY ACID SYNTHASE"/>
    <property type="match status" value="1"/>
</dbReference>
<feature type="region of interest" description="C-terminal hotdog fold" evidence="3">
    <location>
        <begin position="241"/>
        <end position="403"/>
    </location>
</feature>
<dbReference type="PROSITE" id="PS52019">
    <property type="entry name" value="PKS_MFAS_DH"/>
    <property type="match status" value="1"/>
</dbReference>
<comment type="caution">
    <text evidence="3">Lacks conserved residue(s) required for the propagation of feature annotation.</text>
</comment>
<evidence type="ECO:0000256" key="3">
    <source>
        <dbReference type="PROSITE-ProRule" id="PRU01363"/>
    </source>
</evidence>
<dbReference type="InterPro" id="IPR020807">
    <property type="entry name" value="PKS_DH"/>
</dbReference>
<dbReference type="EMBL" id="GL876972">
    <property type="protein sequence ID" value="KLU88855.1"/>
    <property type="molecule type" value="Genomic_DNA"/>
</dbReference>
<evidence type="ECO:0000256" key="1">
    <source>
        <dbReference type="ARBA" id="ARBA00022450"/>
    </source>
</evidence>
<evidence type="ECO:0000256" key="4">
    <source>
        <dbReference type="SAM" id="MobiDB-lite"/>
    </source>
</evidence>
<keyword evidence="1" id="KW-0596">Phosphopantetheine</keyword>
<dbReference type="EnsemblFungi" id="MAPG_07838T0">
    <property type="protein sequence ID" value="MAPG_07838T0"/>
    <property type="gene ID" value="MAPG_07838"/>
</dbReference>
<dbReference type="Proteomes" id="UP000011715">
    <property type="component" value="Unassembled WGS sequence"/>
</dbReference>
<evidence type="ECO:0000256" key="2">
    <source>
        <dbReference type="ARBA" id="ARBA00022553"/>
    </source>
</evidence>
<feature type="domain" description="PKS/mFAS DH" evidence="5">
    <location>
        <begin position="89"/>
        <end position="403"/>
    </location>
</feature>
<keyword evidence="2" id="KW-0597">Phosphoprotein</keyword>
<dbReference type="GO" id="GO:0006633">
    <property type="term" value="P:fatty acid biosynthetic process"/>
    <property type="evidence" value="ECO:0007669"/>
    <property type="project" value="TreeGrafter"/>
</dbReference>
<sequence>MHEKCAFSAAASPNNTIRIRQATSLAVAGDIWARGSSVDVAAANQPEYKQRPPPRQLTDPPPYQWNHERPYWSESRLATEYRTRRHGRCRFLGSLVPALVAGERIWRALIRPGDEEWLRDQKIQGAVVYPAVGYVAMAVEAARQMAEAATVGAEGDIDRPKVRAFHLRDVEFLAATQPGEHEVTEMALCARPRRCRLVVLVAGRAAPVDYEPAAHPPAAYGLEASARHVQARLLEAKAICRHRENPGSFYMELARIGLKFGPAFRNMSGIRRGNLQSYCVVDVVNPSSERNVDDEHDQQKRSFITHTAAFDRITQTIAAAVGLLSRTPVPTAMEELVINVDIPDIYALEESSYRPVLSLRGFKAAQLAPRDAGGGLEGGHKICGHVLWRRALDLLPGERGELGRVIFHRAANNVGRIQGAGRAPLPRRSWTLASSRTKGAKACLRHGTVLERSFATWIANGLEYCPSRPSEDGSARPPDEDQHFDVVIVRSLPQTMQLGDTLVETILGKLNKQTPLGPQARRPGKVSWLSACFKAIMSPADTKGLSSYPLWSQVDKPGALFVDVGGNHGYGALAIAKATKNLRFVVGDLPSTIERAQKQEVPPDGVLADPEAGHRLELKSYDIFSGPQLSHSFLQTS</sequence>
<reference evidence="8" key="2">
    <citation type="submission" date="2010-05" db="EMBL/GenBank/DDBJ databases">
        <title>The genome sequence of Magnaporthe poae strain ATCC 64411.</title>
        <authorList>
            <person name="Ma L.-J."/>
            <person name="Dead R."/>
            <person name="Young S."/>
            <person name="Zeng Q."/>
            <person name="Koehrsen M."/>
            <person name="Alvarado L."/>
            <person name="Berlin A."/>
            <person name="Chapman S.B."/>
            <person name="Chen Z."/>
            <person name="Freedman E."/>
            <person name="Gellesch M."/>
            <person name="Goldberg J."/>
            <person name="Griggs A."/>
            <person name="Gujja S."/>
            <person name="Heilman E.R."/>
            <person name="Heiman D."/>
            <person name="Hepburn T."/>
            <person name="Howarth C."/>
            <person name="Jen D."/>
            <person name="Larson L."/>
            <person name="Mehta T."/>
            <person name="Neiman D."/>
            <person name="Pearson M."/>
            <person name="Roberts A."/>
            <person name="Saif S."/>
            <person name="Shea T."/>
            <person name="Shenoy N."/>
            <person name="Sisk P."/>
            <person name="Stolte C."/>
            <person name="Sykes S."/>
            <person name="Walk T."/>
            <person name="White J."/>
            <person name="Yandava C."/>
            <person name="Haas B."/>
            <person name="Nusbaum C."/>
            <person name="Birren B."/>
        </authorList>
    </citation>
    <scope>NUCLEOTIDE SEQUENCE [LARGE SCALE GENOMIC DNA]</scope>
    <source>
        <strain evidence="8">ATCC 64411 / 73-15</strain>
    </source>
</reference>
<dbReference type="STRING" id="644358.A0A0C4E5R4"/>
<gene>
    <name evidence="6" type="ORF">MAPG_07838</name>
</gene>
<dbReference type="Pfam" id="PF14765">
    <property type="entry name" value="PS-DH"/>
    <property type="match status" value="1"/>
</dbReference>
<dbReference type="eggNOG" id="KOG1202">
    <property type="taxonomic scope" value="Eukaryota"/>
</dbReference>
<dbReference type="PANTHER" id="PTHR43775:SF29">
    <property type="entry name" value="ASPERFURANONE POLYKETIDE SYNTHASE AFOG-RELATED"/>
    <property type="match status" value="1"/>
</dbReference>
<dbReference type="InterPro" id="IPR050091">
    <property type="entry name" value="PKS_NRPS_Biosynth_Enz"/>
</dbReference>
<dbReference type="SMART" id="SM00826">
    <property type="entry name" value="PKS_DH"/>
    <property type="match status" value="1"/>
</dbReference>
<dbReference type="Gene3D" id="3.10.129.110">
    <property type="entry name" value="Polyketide synthase dehydratase"/>
    <property type="match status" value="1"/>
</dbReference>
<evidence type="ECO:0000313" key="8">
    <source>
        <dbReference type="Proteomes" id="UP000011715"/>
    </source>
</evidence>
<feature type="region of interest" description="Disordered" evidence="4">
    <location>
        <begin position="44"/>
        <end position="65"/>
    </location>
</feature>
<dbReference type="GO" id="GO:0004312">
    <property type="term" value="F:fatty acid synthase activity"/>
    <property type="evidence" value="ECO:0007669"/>
    <property type="project" value="TreeGrafter"/>
</dbReference>
<dbReference type="Gene3D" id="3.40.50.150">
    <property type="entry name" value="Vaccinia Virus protein VP39"/>
    <property type="match status" value="1"/>
</dbReference>
<dbReference type="Pfam" id="PF21089">
    <property type="entry name" value="PKS_DH_N"/>
    <property type="match status" value="1"/>
</dbReference>
<feature type="compositionally biased region" description="Pro residues" evidence="4">
    <location>
        <begin position="51"/>
        <end position="63"/>
    </location>
</feature>
<dbReference type="InterPro" id="IPR049552">
    <property type="entry name" value="PKS_DH_N"/>
</dbReference>
<dbReference type="OrthoDB" id="1606438at2759"/>
<reference evidence="7" key="4">
    <citation type="journal article" date="2015" name="G3 (Bethesda)">
        <title>Genome sequences of three phytopathogenic species of the Magnaporthaceae family of fungi.</title>
        <authorList>
            <person name="Okagaki L.H."/>
            <person name="Nunes C.C."/>
            <person name="Sailsbery J."/>
            <person name="Clay B."/>
            <person name="Brown D."/>
            <person name="John T."/>
            <person name="Oh Y."/>
            <person name="Young N."/>
            <person name="Fitzgerald M."/>
            <person name="Haas B.J."/>
            <person name="Zeng Q."/>
            <person name="Young S."/>
            <person name="Adiconis X."/>
            <person name="Fan L."/>
            <person name="Levin J.Z."/>
            <person name="Mitchell T.K."/>
            <person name="Okubara P.A."/>
            <person name="Farman M.L."/>
            <person name="Kohn L.M."/>
            <person name="Birren B."/>
            <person name="Ma L.-J."/>
            <person name="Dean R.A."/>
        </authorList>
    </citation>
    <scope>NUCLEOTIDE SEQUENCE</scope>
    <source>
        <strain evidence="7">ATCC 64411 / 73-15</strain>
    </source>
</reference>
<dbReference type="GO" id="GO:0044550">
    <property type="term" value="P:secondary metabolite biosynthetic process"/>
    <property type="evidence" value="ECO:0007669"/>
    <property type="project" value="TreeGrafter"/>
</dbReference>
<dbReference type="AlphaFoldDB" id="A0A0C4E5R4"/>
<dbReference type="SUPFAM" id="SSF53335">
    <property type="entry name" value="S-adenosyl-L-methionine-dependent methyltransferases"/>
    <property type="match status" value="1"/>
</dbReference>
<evidence type="ECO:0000313" key="7">
    <source>
        <dbReference type="EnsemblFungi" id="MAPG_07838T0"/>
    </source>
</evidence>
<proteinExistence type="predicted"/>
<reference evidence="6" key="3">
    <citation type="submission" date="2011-03" db="EMBL/GenBank/DDBJ databases">
        <title>Annotation of Magnaporthe poae ATCC 64411.</title>
        <authorList>
            <person name="Ma L.-J."/>
            <person name="Dead R."/>
            <person name="Young S.K."/>
            <person name="Zeng Q."/>
            <person name="Gargeya S."/>
            <person name="Fitzgerald M."/>
            <person name="Haas B."/>
            <person name="Abouelleil A."/>
            <person name="Alvarado L."/>
            <person name="Arachchi H.M."/>
            <person name="Berlin A."/>
            <person name="Brown A."/>
            <person name="Chapman S.B."/>
            <person name="Chen Z."/>
            <person name="Dunbar C."/>
            <person name="Freedman E."/>
            <person name="Gearin G."/>
            <person name="Gellesch M."/>
            <person name="Goldberg J."/>
            <person name="Griggs A."/>
            <person name="Gujja S."/>
            <person name="Heiman D."/>
            <person name="Howarth C."/>
            <person name="Larson L."/>
            <person name="Lui A."/>
            <person name="MacDonald P.J.P."/>
            <person name="Mehta T."/>
            <person name="Montmayeur A."/>
            <person name="Murphy C."/>
            <person name="Neiman D."/>
            <person name="Pearson M."/>
            <person name="Priest M."/>
            <person name="Roberts A."/>
            <person name="Saif S."/>
            <person name="Shea T."/>
            <person name="Shenoy N."/>
            <person name="Sisk P."/>
            <person name="Stolte C."/>
            <person name="Sykes S."/>
            <person name="Yandava C."/>
            <person name="Wortman J."/>
            <person name="Nusbaum C."/>
            <person name="Birren B."/>
        </authorList>
    </citation>
    <scope>NUCLEOTIDE SEQUENCE</scope>
    <source>
        <strain evidence="6">ATCC 64411</strain>
    </source>
</reference>
<name>A0A0C4E5R4_MAGP6</name>
<dbReference type="InterPro" id="IPR029063">
    <property type="entry name" value="SAM-dependent_MTases_sf"/>
</dbReference>
<evidence type="ECO:0000259" key="5">
    <source>
        <dbReference type="PROSITE" id="PS52019"/>
    </source>
</evidence>
<dbReference type="InterPro" id="IPR049551">
    <property type="entry name" value="PKS_DH_C"/>
</dbReference>
<dbReference type="InterPro" id="IPR042104">
    <property type="entry name" value="PKS_dehydratase_sf"/>
</dbReference>
<protein>
    <recommendedName>
        <fullName evidence="5">PKS/mFAS DH domain-containing protein</fullName>
    </recommendedName>
</protein>
<evidence type="ECO:0000313" key="6">
    <source>
        <dbReference type="EMBL" id="KLU88855.1"/>
    </source>
</evidence>
<reference evidence="6" key="1">
    <citation type="submission" date="2010-05" db="EMBL/GenBank/DDBJ databases">
        <title>The Genome Sequence of Magnaporthe poae strain ATCC 64411.</title>
        <authorList>
            <consortium name="The Broad Institute Genome Sequencing Platform"/>
            <consortium name="Broad Institute Genome Sequencing Center for Infectious Disease"/>
            <person name="Ma L.-J."/>
            <person name="Dead R."/>
            <person name="Young S."/>
            <person name="Zeng Q."/>
            <person name="Koehrsen M."/>
            <person name="Alvarado L."/>
            <person name="Berlin A."/>
            <person name="Chapman S.B."/>
            <person name="Chen Z."/>
            <person name="Freedman E."/>
            <person name="Gellesch M."/>
            <person name="Goldberg J."/>
            <person name="Griggs A."/>
            <person name="Gujja S."/>
            <person name="Heilman E.R."/>
            <person name="Heiman D."/>
            <person name="Hepburn T."/>
            <person name="Howarth C."/>
            <person name="Jen D."/>
            <person name="Larson L."/>
            <person name="Mehta T."/>
            <person name="Neiman D."/>
            <person name="Pearson M."/>
            <person name="Roberts A."/>
            <person name="Saif S."/>
            <person name="Shea T."/>
            <person name="Shenoy N."/>
            <person name="Sisk P."/>
            <person name="Stolte C."/>
            <person name="Sykes S."/>
            <person name="Walk T."/>
            <person name="White J."/>
            <person name="Yandava C."/>
            <person name="Haas B."/>
            <person name="Nusbaum C."/>
            <person name="Birren B."/>
        </authorList>
    </citation>
    <scope>NUCLEOTIDE SEQUENCE</scope>
    <source>
        <strain evidence="6">ATCC 64411</strain>
    </source>
</reference>
<accession>A0A0C4E5R4</accession>
<feature type="region of interest" description="N-terminal hotdog fold" evidence="3">
    <location>
        <begin position="89"/>
        <end position="227"/>
    </location>
</feature>
<organism evidence="7 8">
    <name type="scientific">Magnaporthiopsis poae (strain ATCC 64411 / 73-15)</name>
    <name type="common">Kentucky bluegrass fungus</name>
    <name type="synonym">Magnaporthe poae</name>
    <dbReference type="NCBI Taxonomy" id="644358"/>
    <lineage>
        <taxon>Eukaryota</taxon>
        <taxon>Fungi</taxon>
        <taxon>Dikarya</taxon>
        <taxon>Ascomycota</taxon>
        <taxon>Pezizomycotina</taxon>
        <taxon>Sordariomycetes</taxon>
        <taxon>Sordariomycetidae</taxon>
        <taxon>Magnaporthales</taxon>
        <taxon>Magnaporthaceae</taxon>
        <taxon>Magnaporthiopsis</taxon>
    </lineage>
</organism>
<reference evidence="7" key="5">
    <citation type="submission" date="2015-06" db="UniProtKB">
        <authorList>
            <consortium name="EnsemblFungi"/>
        </authorList>
    </citation>
    <scope>IDENTIFICATION</scope>
    <source>
        <strain evidence="7">ATCC 64411</strain>
    </source>
</reference>
<dbReference type="EMBL" id="ADBL01001901">
    <property type="status" value="NOT_ANNOTATED_CDS"/>
    <property type="molecule type" value="Genomic_DNA"/>
</dbReference>